<evidence type="ECO:0000313" key="2">
    <source>
        <dbReference type="Proteomes" id="UP000011717"/>
    </source>
</evidence>
<dbReference type="AlphaFoldDB" id="M2SAS2"/>
<accession>M2SAS2</accession>
<gene>
    <name evidence="1" type="ORF">C725_2206</name>
</gene>
<comment type="caution">
    <text evidence="1">The sequence shown here is derived from an EMBL/GenBank/DDBJ whole genome shotgun (WGS) entry which is preliminary data.</text>
</comment>
<dbReference type="PATRIC" id="fig|1234595.3.peg.2209"/>
<name>M2SAS2_9SPHN</name>
<dbReference type="EMBL" id="AMRV01000007">
    <property type="protein sequence ID" value="EMD82485.1"/>
    <property type="molecule type" value="Genomic_DNA"/>
</dbReference>
<dbReference type="Proteomes" id="UP000011717">
    <property type="component" value="Unassembled WGS sequence"/>
</dbReference>
<protein>
    <recommendedName>
        <fullName evidence="3">Tail tape measure protein</fullName>
    </recommendedName>
</protein>
<organism evidence="1 2">
    <name type="scientific">Pacificimonas flava</name>
    <dbReference type="NCBI Taxonomy" id="1234595"/>
    <lineage>
        <taxon>Bacteria</taxon>
        <taxon>Pseudomonadati</taxon>
        <taxon>Pseudomonadota</taxon>
        <taxon>Alphaproteobacteria</taxon>
        <taxon>Sphingomonadales</taxon>
        <taxon>Sphingosinicellaceae</taxon>
        <taxon>Pacificimonas</taxon>
    </lineage>
</organism>
<reference evidence="1 2" key="1">
    <citation type="journal article" date="2013" name="Genome Announc.">
        <title>Draft Genome Sequence of Strain JLT2015T, Belonging to the Family Sphingomonadaceae of the Alphaproteobacteria.</title>
        <authorList>
            <person name="Tang K."/>
            <person name="Liu K."/>
            <person name="Li S."/>
            <person name="Jiao N."/>
        </authorList>
    </citation>
    <scope>NUCLEOTIDE SEQUENCE [LARGE SCALE GENOMIC DNA]</scope>
    <source>
        <strain evidence="1 2">JLT2015</strain>
    </source>
</reference>
<dbReference type="RefSeq" id="WP_008602807.1">
    <property type="nucleotide sequence ID" value="NZ_AMRV01000007.1"/>
</dbReference>
<keyword evidence="2" id="KW-1185">Reference proteome</keyword>
<sequence>MDEELETLVLRVRADTRDFAAGVGEMRSLVEGPLTTGVEQAGRAMENAMGRFIRSGKFGFDDLKRSALSVLAEIAQAQLRTAIGGSGAGLGSLISGAAMSLLGAPGRATGGPVSPGRAYRVGERGPELFVPTVSGRVEAGAPATGSAVTINVNVASSAAQPALLQRSARQVARAVQREIGGGR</sequence>
<evidence type="ECO:0000313" key="1">
    <source>
        <dbReference type="EMBL" id="EMD82485.1"/>
    </source>
</evidence>
<evidence type="ECO:0008006" key="3">
    <source>
        <dbReference type="Google" id="ProtNLM"/>
    </source>
</evidence>
<proteinExistence type="predicted"/>
<dbReference type="OrthoDB" id="7996304at2"/>